<gene>
    <name evidence="2" type="ORF">ACFFX0_13125</name>
</gene>
<accession>A0ABV5FZJ7</accession>
<reference evidence="2 3" key="1">
    <citation type="submission" date="2024-09" db="EMBL/GenBank/DDBJ databases">
        <authorList>
            <person name="Sun Q."/>
            <person name="Mori K."/>
        </authorList>
    </citation>
    <scope>NUCLEOTIDE SEQUENCE [LARGE SCALE GENOMIC DNA]</scope>
    <source>
        <strain evidence="2 3">CCM 7609</strain>
    </source>
</reference>
<feature type="compositionally biased region" description="Polar residues" evidence="1">
    <location>
        <begin position="28"/>
        <end position="40"/>
    </location>
</feature>
<evidence type="ECO:0000313" key="2">
    <source>
        <dbReference type="EMBL" id="MFB9072095.1"/>
    </source>
</evidence>
<dbReference type="EMBL" id="JBHMFI010000001">
    <property type="protein sequence ID" value="MFB9072095.1"/>
    <property type="molecule type" value="Genomic_DNA"/>
</dbReference>
<protein>
    <submittedName>
        <fullName evidence="2">Uncharacterized protein</fullName>
    </submittedName>
</protein>
<comment type="caution">
    <text evidence="2">The sequence shown here is derived from an EMBL/GenBank/DDBJ whole genome shotgun (WGS) entry which is preliminary data.</text>
</comment>
<feature type="region of interest" description="Disordered" evidence="1">
    <location>
        <begin position="1"/>
        <end position="53"/>
    </location>
</feature>
<name>A0ABV5FZJ7_9MICC</name>
<organism evidence="2 3">
    <name type="scientific">Citricoccus parietis</name>
    <dbReference type="NCBI Taxonomy" id="592307"/>
    <lineage>
        <taxon>Bacteria</taxon>
        <taxon>Bacillati</taxon>
        <taxon>Actinomycetota</taxon>
        <taxon>Actinomycetes</taxon>
        <taxon>Micrococcales</taxon>
        <taxon>Micrococcaceae</taxon>
        <taxon>Citricoccus</taxon>
    </lineage>
</organism>
<dbReference type="Proteomes" id="UP001589575">
    <property type="component" value="Unassembled WGS sequence"/>
</dbReference>
<sequence>MVVPVTAVRSSSASTSSSPTTEGVEITSAPSTKSGQASVDISSSTTWPGSSSRISVAGSVWANQPKGPPTVRSWAEPSRTLPGFSVVHRAVRVPGAKGFQFCS</sequence>
<evidence type="ECO:0000313" key="3">
    <source>
        <dbReference type="Proteomes" id="UP001589575"/>
    </source>
</evidence>
<feature type="compositionally biased region" description="Low complexity" evidence="1">
    <location>
        <begin position="41"/>
        <end position="53"/>
    </location>
</feature>
<feature type="compositionally biased region" description="Low complexity" evidence="1">
    <location>
        <begin position="1"/>
        <end position="21"/>
    </location>
</feature>
<keyword evidence="3" id="KW-1185">Reference proteome</keyword>
<proteinExistence type="predicted"/>
<evidence type="ECO:0000256" key="1">
    <source>
        <dbReference type="SAM" id="MobiDB-lite"/>
    </source>
</evidence>